<accession>A0A9D2ZUG4</accession>
<sequence length="67" mass="6891">MKKSVLLSALLVAACCASAQSISKSYTFDTPSVQASAEHEGYCSVVSSLDASTSVVGEPSLPSCYLN</sequence>
<reference evidence="2" key="1">
    <citation type="journal article" date="2021" name="PeerJ">
        <title>Extensive microbial diversity within the chicken gut microbiome revealed by metagenomics and culture.</title>
        <authorList>
            <person name="Gilroy R."/>
            <person name="Ravi A."/>
            <person name="Getino M."/>
            <person name="Pursley I."/>
            <person name="Horton D.L."/>
            <person name="Alikhan N.F."/>
            <person name="Baker D."/>
            <person name="Gharbi K."/>
            <person name="Hall N."/>
            <person name="Watson M."/>
            <person name="Adriaenssens E.M."/>
            <person name="Foster-Nyarko E."/>
            <person name="Jarju S."/>
            <person name="Secka A."/>
            <person name="Antonio M."/>
            <person name="Oren A."/>
            <person name="Chaudhuri R.R."/>
            <person name="La Ragione R."/>
            <person name="Hildebrand F."/>
            <person name="Pallen M.J."/>
        </authorList>
    </citation>
    <scope>NUCLEOTIDE SEQUENCE</scope>
    <source>
        <strain evidence="2">MalCec1-1739</strain>
    </source>
</reference>
<organism evidence="2 3">
    <name type="scientific">Candidatus Avibacteroides avistercoris</name>
    <dbReference type="NCBI Taxonomy" id="2840690"/>
    <lineage>
        <taxon>Bacteria</taxon>
        <taxon>Pseudomonadati</taxon>
        <taxon>Bacteroidota</taxon>
        <taxon>Bacteroidia</taxon>
        <taxon>Bacteroidales</taxon>
        <taxon>Bacteroidaceae</taxon>
        <taxon>Bacteroidaceae incertae sedis</taxon>
        <taxon>Candidatus Avibacteroides</taxon>
    </lineage>
</organism>
<dbReference type="EMBL" id="DWUP01000039">
    <property type="protein sequence ID" value="HJD52491.1"/>
    <property type="molecule type" value="Genomic_DNA"/>
</dbReference>
<keyword evidence="1" id="KW-0732">Signal</keyword>
<evidence type="ECO:0000313" key="3">
    <source>
        <dbReference type="Proteomes" id="UP000787625"/>
    </source>
</evidence>
<proteinExistence type="predicted"/>
<evidence type="ECO:0008006" key="4">
    <source>
        <dbReference type="Google" id="ProtNLM"/>
    </source>
</evidence>
<evidence type="ECO:0000256" key="1">
    <source>
        <dbReference type="SAM" id="SignalP"/>
    </source>
</evidence>
<dbReference type="Proteomes" id="UP000787625">
    <property type="component" value="Unassembled WGS sequence"/>
</dbReference>
<reference evidence="2" key="2">
    <citation type="submission" date="2021-04" db="EMBL/GenBank/DDBJ databases">
        <authorList>
            <person name="Gilroy R."/>
        </authorList>
    </citation>
    <scope>NUCLEOTIDE SEQUENCE</scope>
    <source>
        <strain evidence="2">MalCec1-1739</strain>
    </source>
</reference>
<protein>
    <recommendedName>
        <fullName evidence="4">Secreted protein</fullName>
    </recommendedName>
</protein>
<feature type="signal peptide" evidence="1">
    <location>
        <begin position="1"/>
        <end position="19"/>
    </location>
</feature>
<evidence type="ECO:0000313" key="2">
    <source>
        <dbReference type="EMBL" id="HJD52491.1"/>
    </source>
</evidence>
<comment type="caution">
    <text evidence="2">The sequence shown here is derived from an EMBL/GenBank/DDBJ whole genome shotgun (WGS) entry which is preliminary data.</text>
</comment>
<feature type="chain" id="PRO_5038845937" description="Secreted protein" evidence="1">
    <location>
        <begin position="20"/>
        <end position="67"/>
    </location>
</feature>
<feature type="non-terminal residue" evidence="2">
    <location>
        <position position="67"/>
    </location>
</feature>
<dbReference type="PROSITE" id="PS51257">
    <property type="entry name" value="PROKAR_LIPOPROTEIN"/>
    <property type="match status" value="1"/>
</dbReference>
<gene>
    <name evidence="2" type="ORF">IAA93_02020</name>
</gene>
<name>A0A9D2ZUG4_9BACT</name>
<dbReference type="AlphaFoldDB" id="A0A9D2ZUG4"/>